<dbReference type="OrthoDB" id="6435638at2759"/>
<dbReference type="Pfam" id="PF00001">
    <property type="entry name" value="7tm_1"/>
    <property type="match status" value="1"/>
</dbReference>
<feature type="transmembrane region" description="Helical" evidence="13">
    <location>
        <begin position="229"/>
        <end position="247"/>
    </location>
</feature>
<protein>
    <submittedName>
        <fullName evidence="15">G protein-coupled receptor 68</fullName>
    </submittedName>
</protein>
<dbReference type="Proteomes" id="UP000472265">
    <property type="component" value="Chromosome 16"/>
</dbReference>
<evidence type="ECO:0000256" key="10">
    <source>
        <dbReference type="ARBA" id="ARBA00023180"/>
    </source>
</evidence>
<dbReference type="PANTHER" id="PTHR24234">
    <property type="entry name" value="LYSOPHOSPHATIDIC ACID RECEPTOR 5/SPHINGOSYLPHOSPHORYLCHOLINE RECEPTOR"/>
    <property type="match status" value="1"/>
</dbReference>
<reference evidence="15" key="1">
    <citation type="submission" date="2021-04" db="EMBL/GenBank/DDBJ databases">
        <authorList>
            <consortium name="Wellcome Sanger Institute Data Sharing"/>
        </authorList>
    </citation>
    <scope>NUCLEOTIDE SEQUENCE [LARGE SCALE GENOMIC DNA]</scope>
</reference>
<evidence type="ECO:0000256" key="1">
    <source>
        <dbReference type="ARBA" id="ARBA00004651"/>
    </source>
</evidence>
<dbReference type="GO" id="GO:0071467">
    <property type="term" value="P:cellular response to pH"/>
    <property type="evidence" value="ECO:0007669"/>
    <property type="project" value="TreeGrafter"/>
</dbReference>
<dbReference type="InterPro" id="IPR005389">
    <property type="entry name" value="OGR1_rcpt"/>
</dbReference>
<keyword evidence="11 12" id="KW-0807">Transducer</keyword>
<accession>A0A671XB85</accession>
<evidence type="ECO:0000256" key="7">
    <source>
        <dbReference type="ARBA" id="ARBA00023136"/>
    </source>
</evidence>
<evidence type="ECO:0000256" key="6">
    <source>
        <dbReference type="ARBA" id="ARBA00023040"/>
    </source>
</evidence>
<feature type="transmembrane region" description="Helical" evidence="13">
    <location>
        <begin position="22"/>
        <end position="44"/>
    </location>
</feature>
<evidence type="ECO:0000256" key="5">
    <source>
        <dbReference type="ARBA" id="ARBA00022989"/>
    </source>
</evidence>
<evidence type="ECO:0000256" key="3">
    <source>
        <dbReference type="ARBA" id="ARBA00022475"/>
    </source>
</evidence>
<reference evidence="15" key="3">
    <citation type="submission" date="2025-09" db="UniProtKB">
        <authorList>
            <consortium name="Ensembl"/>
        </authorList>
    </citation>
    <scope>IDENTIFICATION</scope>
</reference>
<dbReference type="GeneTree" id="ENSGT00950000183136"/>
<keyword evidence="10" id="KW-0325">Glycoprotein</keyword>
<evidence type="ECO:0000256" key="12">
    <source>
        <dbReference type="RuleBase" id="RU000688"/>
    </source>
</evidence>
<dbReference type="PROSITE" id="PS50262">
    <property type="entry name" value="G_PROTEIN_RECEP_F1_2"/>
    <property type="match status" value="1"/>
</dbReference>
<feature type="transmembrane region" description="Helical" evidence="13">
    <location>
        <begin position="98"/>
        <end position="117"/>
    </location>
</feature>
<keyword evidence="4 12" id="KW-0812">Transmembrane</keyword>
<evidence type="ECO:0000256" key="4">
    <source>
        <dbReference type="ARBA" id="ARBA00022692"/>
    </source>
</evidence>
<evidence type="ECO:0000313" key="16">
    <source>
        <dbReference type="Proteomes" id="UP000472265"/>
    </source>
</evidence>
<evidence type="ECO:0000259" key="14">
    <source>
        <dbReference type="PROSITE" id="PS50262"/>
    </source>
</evidence>
<keyword evidence="16" id="KW-1185">Reference proteome</keyword>
<sequence length="407" mass="46967">MAFTMTEGNVINCTISHEIHQYLFSSVYILILLIGVPSNLYSLYHAAVQLKQKNELGVYLMNLTVSDLLYLASLPLWLQYIFQDDDWRHREWLCQLCGFLLYENIYISIGFLCCISLDRYLAVVHPLRFTSLRSMNAAWLVSGIIWLKEIAVGVVFFHHKELSQDWKNQSVCFEHYPMKRWEYPINYYRFTIGFMFPLAILSISYLCILRAVDRSTGTQPDQKTRIRQLVSSTILIFLVCFSPYHIFLLARTLLERECNFITVIFNYYHLSLLLTSLNCVADPALYCFVSESARRGLYRAIFKPVARILCCCCRRGNASPSNPTTGSHEVATNKKYGHQTVTLLTHTITLNYIKTDTLRKNSNLITQLDDKTIIPLSVQNTSQSDKCVDSDEKLSCMIAMKEHGIED</sequence>
<dbReference type="Gene3D" id="1.20.1070.10">
    <property type="entry name" value="Rhodopsin 7-helix transmembrane proteins"/>
    <property type="match status" value="1"/>
</dbReference>
<dbReference type="PANTHER" id="PTHR24234:SF5">
    <property type="entry name" value="OVARIAN CANCER G-PROTEIN COUPLED RECEPTOR 1"/>
    <property type="match status" value="1"/>
</dbReference>
<dbReference type="FunFam" id="1.20.1070.10:FF:000065">
    <property type="entry name" value="G-protein coupled receptor 4"/>
    <property type="match status" value="1"/>
</dbReference>
<keyword evidence="8" id="KW-1015">Disulfide bond</keyword>
<evidence type="ECO:0000256" key="8">
    <source>
        <dbReference type="ARBA" id="ARBA00023157"/>
    </source>
</evidence>
<keyword evidence="5 13" id="KW-1133">Transmembrane helix</keyword>
<keyword evidence="6 12" id="KW-0297">G-protein coupled receptor</keyword>
<evidence type="ECO:0000256" key="11">
    <source>
        <dbReference type="ARBA" id="ARBA00023224"/>
    </source>
</evidence>
<name>A0A671XB85_SPAAU</name>
<feature type="domain" description="G-protein coupled receptors family 1 profile" evidence="14">
    <location>
        <begin position="38"/>
        <end position="286"/>
    </location>
</feature>
<gene>
    <name evidence="15" type="primary">GPR68</name>
</gene>
<feature type="transmembrane region" description="Helical" evidence="13">
    <location>
        <begin position="267"/>
        <end position="289"/>
    </location>
</feature>
<feature type="transmembrane region" description="Helical" evidence="13">
    <location>
        <begin position="137"/>
        <end position="157"/>
    </location>
</feature>
<dbReference type="InterPro" id="IPR000276">
    <property type="entry name" value="GPCR_Rhodpsn"/>
</dbReference>
<dbReference type="GO" id="GO:0005886">
    <property type="term" value="C:plasma membrane"/>
    <property type="evidence" value="ECO:0007669"/>
    <property type="project" value="UniProtKB-SubCell"/>
</dbReference>
<dbReference type="PRINTS" id="PR01564">
    <property type="entry name" value="OGR1RECEPTOR"/>
</dbReference>
<comment type="similarity">
    <text evidence="2 12">Belongs to the G-protein coupled receptor 1 family.</text>
</comment>
<keyword evidence="9 12" id="KW-0675">Receptor</keyword>
<dbReference type="OMA" id="TCCFVFT"/>
<dbReference type="Ensembl" id="ENSSAUT00010050858.1">
    <property type="protein sequence ID" value="ENSSAUP00010048347.1"/>
    <property type="gene ID" value="ENSSAUG00010020161.1"/>
</dbReference>
<keyword evidence="7 13" id="KW-0472">Membrane</keyword>
<reference evidence="15" key="2">
    <citation type="submission" date="2025-08" db="UniProtKB">
        <authorList>
            <consortium name="Ensembl"/>
        </authorList>
    </citation>
    <scope>IDENTIFICATION</scope>
</reference>
<feature type="transmembrane region" description="Helical" evidence="13">
    <location>
        <begin position="187"/>
        <end position="208"/>
    </location>
</feature>
<dbReference type="InParanoid" id="A0A671XB85"/>
<evidence type="ECO:0000256" key="2">
    <source>
        <dbReference type="ARBA" id="ARBA00010663"/>
    </source>
</evidence>
<dbReference type="AlphaFoldDB" id="A0A671XB85"/>
<dbReference type="PROSITE" id="PS00237">
    <property type="entry name" value="G_PROTEIN_RECEP_F1_1"/>
    <property type="match status" value="1"/>
</dbReference>
<evidence type="ECO:0000256" key="9">
    <source>
        <dbReference type="ARBA" id="ARBA00023170"/>
    </source>
</evidence>
<proteinExistence type="inferred from homology"/>
<comment type="subcellular location">
    <subcellularLocation>
        <location evidence="1">Cell membrane</location>
        <topology evidence="1">Multi-pass membrane protein</topology>
    </subcellularLocation>
</comment>
<keyword evidence="3" id="KW-1003">Cell membrane</keyword>
<dbReference type="PRINTS" id="PR00237">
    <property type="entry name" value="GPCRRHODOPSN"/>
</dbReference>
<dbReference type="InterPro" id="IPR017452">
    <property type="entry name" value="GPCR_Rhodpsn_7TM"/>
</dbReference>
<organism evidence="15 16">
    <name type="scientific">Sparus aurata</name>
    <name type="common">Gilthead sea bream</name>
    <dbReference type="NCBI Taxonomy" id="8175"/>
    <lineage>
        <taxon>Eukaryota</taxon>
        <taxon>Metazoa</taxon>
        <taxon>Chordata</taxon>
        <taxon>Craniata</taxon>
        <taxon>Vertebrata</taxon>
        <taxon>Euteleostomi</taxon>
        <taxon>Actinopterygii</taxon>
        <taxon>Neopterygii</taxon>
        <taxon>Teleostei</taxon>
        <taxon>Neoteleostei</taxon>
        <taxon>Acanthomorphata</taxon>
        <taxon>Eupercaria</taxon>
        <taxon>Spariformes</taxon>
        <taxon>Sparidae</taxon>
        <taxon>Sparus</taxon>
    </lineage>
</organism>
<evidence type="ECO:0000313" key="15">
    <source>
        <dbReference type="Ensembl" id="ENSSAUP00010048347.1"/>
    </source>
</evidence>
<evidence type="ECO:0000256" key="13">
    <source>
        <dbReference type="SAM" id="Phobius"/>
    </source>
</evidence>
<dbReference type="SUPFAM" id="SSF81321">
    <property type="entry name" value="Family A G protein-coupled receptor-like"/>
    <property type="match status" value="1"/>
</dbReference>
<dbReference type="GO" id="GO:0004930">
    <property type="term" value="F:G protein-coupled receptor activity"/>
    <property type="evidence" value="ECO:0007669"/>
    <property type="project" value="UniProtKB-KW"/>
</dbReference>
<feature type="transmembrane region" description="Helical" evidence="13">
    <location>
        <begin position="56"/>
        <end position="78"/>
    </location>
</feature>